<dbReference type="AlphaFoldDB" id="A0ABD6DCP9"/>
<keyword evidence="3" id="KW-1185">Reference proteome</keyword>
<name>A0ABD6DCP9_9EURY</name>
<dbReference type="EMBL" id="JBHUDO010000001">
    <property type="protein sequence ID" value="MFD1644085.1"/>
    <property type="molecule type" value="Genomic_DNA"/>
</dbReference>
<comment type="caution">
    <text evidence="2">The sequence shown here is derived from an EMBL/GenBank/DDBJ whole genome shotgun (WGS) entry which is preliminary data.</text>
</comment>
<gene>
    <name evidence="2" type="ORF">ACFSBL_00145</name>
</gene>
<evidence type="ECO:0000313" key="2">
    <source>
        <dbReference type="EMBL" id="MFD1644085.1"/>
    </source>
</evidence>
<dbReference type="RefSeq" id="WP_256399368.1">
    <property type="nucleotide sequence ID" value="NZ_JANHJR010000002.1"/>
</dbReference>
<proteinExistence type="predicted"/>
<dbReference type="InterPro" id="IPR052548">
    <property type="entry name" value="Type_VII_TA_antitoxin"/>
</dbReference>
<dbReference type="Proteomes" id="UP001597034">
    <property type="component" value="Unassembled WGS sequence"/>
</dbReference>
<sequence length="227" mass="25491">MQEQTAVLLDFPFPEERVFRYQAMQDILHHLVNEPFEAYTQQELAARTGSDISTVSRSIALLEQLGVLDISDGKPARIAIDQNHIERSDPIFAVPQEEFRAPIHEFLEELTNRVGHSEAVDEVVGVVLFGSVARGTADRGSDIDLLLIVEGDGTYGRRIGSRTARDLEERRFDGDRYQFEVLVETTESATSHGGELREIFDEGIVLERSDRLTDVRTAVYADERGDA</sequence>
<accession>A0ABD6DCP9</accession>
<dbReference type="CDD" id="cd05403">
    <property type="entry name" value="NT_KNTase_like"/>
    <property type="match status" value="1"/>
</dbReference>
<feature type="domain" description="Polymerase nucleotidyl transferase" evidence="1">
    <location>
        <begin position="121"/>
        <end position="159"/>
    </location>
</feature>
<dbReference type="InterPro" id="IPR036390">
    <property type="entry name" value="WH_DNA-bd_sf"/>
</dbReference>
<evidence type="ECO:0000259" key="1">
    <source>
        <dbReference type="Pfam" id="PF01909"/>
    </source>
</evidence>
<dbReference type="PANTHER" id="PTHR33933:SF1">
    <property type="entry name" value="PROTEIN ADENYLYLTRANSFERASE MNTA-RELATED"/>
    <property type="match status" value="1"/>
</dbReference>
<dbReference type="PANTHER" id="PTHR33933">
    <property type="entry name" value="NUCLEOTIDYLTRANSFERASE"/>
    <property type="match status" value="1"/>
</dbReference>
<dbReference type="InterPro" id="IPR043519">
    <property type="entry name" value="NT_sf"/>
</dbReference>
<dbReference type="SUPFAM" id="SSF46785">
    <property type="entry name" value="Winged helix' DNA-binding domain"/>
    <property type="match status" value="1"/>
</dbReference>
<dbReference type="InterPro" id="IPR002934">
    <property type="entry name" value="Polymerase_NTP_transf_dom"/>
</dbReference>
<organism evidence="2 3">
    <name type="scientific">Haloarchaeobius litoreus</name>
    <dbReference type="NCBI Taxonomy" id="755306"/>
    <lineage>
        <taxon>Archaea</taxon>
        <taxon>Methanobacteriati</taxon>
        <taxon>Methanobacteriota</taxon>
        <taxon>Stenosarchaea group</taxon>
        <taxon>Halobacteria</taxon>
        <taxon>Halobacteriales</taxon>
        <taxon>Halorubellaceae</taxon>
        <taxon>Haloarchaeobius</taxon>
    </lineage>
</organism>
<dbReference type="Gene3D" id="3.30.460.10">
    <property type="entry name" value="Beta Polymerase, domain 2"/>
    <property type="match status" value="1"/>
</dbReference>
<reference evidence="2 3" key="1">
    <citation type="journal article" date="2019" name="Int. J. Syst. Evol. Microbiol.">
        <title>The Global Catalogue of Microorganisms (GCM) 10K type strain sequencing project: providing services to taxonomists for standard genome sequencing and annotation.</title>
        <authorList>
            <consortium name="The Broad Institute Genomics Platform"/>
            <consortium name="The Broad Institute Genome Sequencing Center for Infectious Disease"/>
            <person name="Wu L."/>
            <person name="Ma J."/>
        </authorList>
    </citation>
    <scope>NUCLEOTIDE SEQUENCE [LARGE SCALE GENOMIC DNA]</scope>
    <source>
        <strain evidence="2 3">CGMCC 1.10390</strain>
    </source>
</reference>
<protein>
    <submittedName>
        <fullName evidence="2">Nucleotidyltransferase domain-containing protein</fullName>
    </submittedName>
</protein>
<dbReference type="Pfam" id="PF01909">
    <property type="entry name" value="NTP_transf_2"/>
    <property type="match status" value="1"/>
</dbReference>
<evidence type="ECO:0000313" key="3">
    <source>
        <dbReference type="Proteomes" id="UP001597034"/>
    </source>
</evidence>
<dbReference type="SUPFAM" id="SSF81301">
    <property type="entry name" value="Nucleotidyltransferase"/>
    <property type="match status" value="1"/>
</dbReference>